<reference evidence="1" key="1">
    <citation type="submission" date="2021-02" db="EMBL/GenBank/DDBJ databases">
        <title>Infant gut strain persistence is associated with maternal origin, phylogeny, and functional potential including surface adhesion and iron acquisition.</title>
        <authorList>
            <person name="Lou Y.C."/>
        </authorList>
    </citation>
    <scope>NUCLEOTIDE SEQUENCE</scope>
    <source>
        <strain evidence="1">L3_060_052G1_dasL3_060_052G1_concoct_1</strain>
    </source>
</reference>
<dbReference type="AlphaFoldDB" id="A0A943SPI2"/>
<proteinExistence type="predicted"/>
<comment type="caution">
    <text evidence="1">The sequence shown here is derived from an EMBL/GenBank/DDBJ whole genome shotgun (WGS) entry which is preliminary data.</text>
</comment>
<protein>
    <submittedName>
        <fullName evidence="1">Uncharacterized protein</fullName>
    </submittedName>
</protein>
<organism evidence="1 2">
    <name type="scientific">Peptoniphilus harei</name>
    <dbReference type="NCBI Taxonomy" id="54005"/>
    <lineage>
        <taxon>Bacteria</taxon>
        <taxon>Bacillati</taxon>
        <taxon>Bacillota</taxon>
        <taxon>Tissierellia</taxon>
        <taxon>Tissierellales</taxon>
        <taxon>Peptoniphilaceae</taxon>
        <taxon>Peptoniphilus</taxon>
    </lineage>
</organism>
<evidence type="ECO:0000313" key="2">
    <source>
        <dbReference type="Proteomes" id="UP000748991"/>
    </source>
</evidence>
<gene>
    <name evidence="1" type="ORF">KH327_08560</name>
</gene>
<dbReference type="Proteomes" id="UP000748991">
    <property type="component" value="Unassembled WGS sequence"/>
</dbReference>
<dbReference type="RefSeq" id="WP_278638638.1">
    <property type="nucleotide sequence ID" value="NZ_JAGZZP010000023.1"/>
</dbReference>
<dbReference type="EMBL" id="JAGZZP010000023">
    <property type="protein sequence ID" value="MBS6535868.1"/>
    <property type="molecule type" value="Genomic_DNA"/>
</dbReference>
<accession>A0A943SPI2</accession>
<name>A0A943SPI2_9FIRM</name>
<sequence>MKQLELTKQELLVERLVDELKELYSFEEPLPDMAEAKTIEDLQAYIDMVDLLASKIDYNRYMFEYMELNRTNEDKFDEFFQDLVFSEVI</sequence>
<evidence type="ECO:0000313" key="1">
    <source>
        <dbReference type="EMBL" id="MBS6535868.1"/>
    </source>
</evidence>